<proteinExistence type="predicted"/>
<feature type="region of interest" description="Disordered" evidence="1">
    <location>
        <begin position="36"/>
        <end position="56"/>
    </location>
</feature>
<keyword evidence="3" id="KW-1185">Reference proteome</keyword>
<gene>
    <name evidence="2" type="ORF">K239x_54140</name>
</gene>
<evidence type="ECO:0000313" key="3">
    <source>
        <dbReference type="Proteomes" id="UP000319817"/>
    </source>
</evidence>
<dbReference type="AlphaFoldDB" id="A0A517P1Y8"/>
<evidence type="ECO:0000313" key="2">
    <source>
        <dbReference type="EMBL" id="QDT13396.1"/>
    </source>
</evidence>
<name>A0A517P1Y8_9BACT</name>
<dbReference type="Proteomes" id="UP000319817">
    <property type="component" value="Chromosome"/>
</dbReference>
<dbReference type="EMBL" id="CP036526">
    <property type="protein sequence ID" value="QDT13396.1"/>
    <property type="molecule type" value="Genomic_DNA"/>
</dbReference>
<protein>
    <submittedName>
        <fullName evidence="2">Uncharacterized protein</fullName>
    </submittedName>
</protein>
<organism evidence="2 3">
    <name type="scientific">Stieleria marina</name>
    <dbReference type="NCBI Taxonomy" id="1930275"/>
    <lineage>
        <taxon>Bacteria</taxon>
        <taxon>Pseudomonadati</taxon>
        <taxon>Planctomycetota</taxon>
        <taxon>Planctomycetia</taxon>
        <taxon>Pirellulales</taxon>
        <taxon>Pirellulaceae</taxon>
        <taxon>Stieleria</taxon>
    </lineage>
</organism>
<reference evidence="2 3" key="1">
    <citation type="submission" date="2019-02" db="EMBL/GenBank/DDBJ databases">
        <title>Deep-cultivation of Planctomycetes and their phenomic and genomic characterization uncovers novel biology.</title>
        <authorList>
            <person name="Wiegand S."/>
            <person name="Jogler M."/>
            <person name="Boedeker C."/>
            <person name="Pinto D."/>
            <person name="Vollmers J."/>
            <person name="Rivas-Marin E."/>
            <person name="Kohn T."/>
            <person name="Peeters S.H."/>
            <person name="Heuer A."/>
            <person name="Rast P."/>
            <person name="Oberbeckmann S."/>
            <person name="Bunk B."/>
            <person name="Jeske O."/>
            <person name="Meyerdierks A."/>
            <person name="Storesund J.E."/>
            <person name="Kallscheuer N."/>
            <person name="Luecker S."/>
            <person name="Lage O.M."/>
            <person name="Pohl T."/>
            <person name="Merkel B.J."/>
            <person name="Hornburger P."/>
            <person name="Mueller R.-W."/>
            <person name="Bruemmer F."/>
            <person name="Labrenz M."/>
            <person name="Spormann A.M."/>
            <person name="Op den Camp H."/>
            <person name="Overmann J."/>
            <person name="Amann R."/>
            <person name="Jetten M.S.M."/>
            <person name="Mascher T."/>
            <person name="Medema M.H."/>
            <person name="Devos D.P."/>
            <person name="Kaster A.-K."/>
            <person name="Ovreas L."/>
            <person name="Rohde M."/>
            <person name="Galperin M.Y."/>
            <person name="Jogler C."/>
        </authorList>
    </citation>
    <scope>NUCLEOTIDE SEQUENCE [LARGE SCALE GENOMIC DNA]</scope>
    <source>
        <strain evidence="2 3">K23_9</strain>
    </source>
</reference>
<accession>A0A517P1Y8</accession>
<evidence type="ECO:0000256" key="1">
    <source>
        <dbReference type="SAM" id="MobiDB-lite"/>
    </source>
</evidence>
<sequence length="83" mass="8644">MQTDFAGLRRRQSTVLSSLGDEPRCEMVNVSGQFYSPSMQDSSAHNSASDSGLSVCNGSNVSPSQVAISSANGLTLQTGSRST</sequence>